<dbReference type="InterPro" id="IPR039057">
    <property type="entry name" value="Spo22/ZIP4"/>
</dbReference>
<gene>
    <name evidence="2" type="ORF">K431DRAFT_303880</name>
</gene>
<evidence type="ECO:0000313" key="2">
    <source>
        <dbReference type="EMBL" id="KAF2721029.1"/>
    </source>
</evidence>
<keyword evidence="3" id="KW-1185">Reference proteome</keyword>
<dbReference type="InterPro" id="IPR013940">
    <property type="entry name" value="Spo22/ZIP4/TEX11"/>
</dbReference>
<dbReference type="EMBL" id="MU003794">
    <property type="protein sequence ID" value="KAF2721029.1"/>
    <property type="molecule type" value="Genomic_DNA"/>
</dbReference>
<dbReference type="PANTHER" id="PTHR40375">
    <property type="entry name" value="SPORULATION-SPECIFIC PROTEIN 22"/>
    <property type="match status" value="1"/>
</dbReference>
<evidence type="ECO:0000313" key="3">
    <source>
        <dbReference type="Proteomes" id="UP000799441"/>
    </source>
</evidence>
<accession>A0A9P4Q765</accession>
<dbReference type="PANTHER" id="PTHR40375:SF2">
    <property type="entry name" value="SPORULATION-SPECIFIC PROTEIN 22"/>
    <property type="match status" value="1"/>
</dbReference>
<dbReference type="Proteomes" id="UP000799441">
    <property type="component" value="Unassembled WGS sequence"/>
</dbReference>
<dbReference type="GO" id="GO:0090173">
    <property type="term" value="P:regulation of synaptonemal complex assembly"/>
    <property type="evidence" value="ECO:0007669"/>
    <property type="project" value="InterPro"/>
</dbReference>
<reference evidence="2" key="1">
    <citation type="journal article" date="2020" name="Stud. Mycol.">
        <title>101 Dothideomycetes genomes: a test case for predicting lifestyles and emergence of pathogens.</title>
        <authorList>
            <person name="Haridas S."/>
            <person name="Albert R."/>
            <person name="Binder M."/>
            <person name="Bloem J."/>
            <person name="Labutti K."/>
            <person name="Salamov A."/>
            <person name="Andreopoulos B."/>
            <person name="Baker S."/>
            <person name="Barry K."/>
            <person name="Bills G."/>
            <person name="Bluhm B."/>
            <person name="Cannon C."/>
            <person name="Castanera R."/>
            <person name="Culley D."/>
            <person name="Daum C."/>
            <person name="Ezra D."/>
            <person name="Gonzalez J."/>
            <person name="Henrissat B."/>
            <person name="Kuo A."/>
            <person name="Liang C."/>
            <person name="Lipzen A."/>
            <person name="Lutzoni F."/>
            <person name="Magnuson J."/>
            <person name="Mondo S."/>
            <person name="Nolan M."/>
            <person name="Ohm R."/>
            <person name="Pangilinan J."/>
            <person name="Park H.-J."/>
            <person name="Ramirez L."/>
            <person name="Alfaro M."/>
            <person name="Sun H."/>
            <person name="Tritt A."/>
            <person name="Yoshinaga Y."/>
            <person name="Zwiers L.-H."/>
            <person name="Turgeon B."/>
            <person name="Goodwin S."/>
            <person name="Spatafora J."/>
            <person name="Crous P."/>
            <person name="Grigoriev I."/>
        </authorList>
    </citation>
    <scope>NUCLEOTIDE SEQUENCE</scope>
    <source>
        <strain evidence="2">CBS 116435</strain>
    </source>
</reference>
<organism evidence="2 3">
    <name type="scientific">Polychaeton citri CBS 116435</name>
    <dbReference type="NCBI Taxonomy" id="1314669"/>
    <lineage>
        <taxon>Eukaryota</taxon>
        <taxon>Fungi</taxon>
        <taxon>Dikarya</taxon>
        <taxon>Ascomycota</taxon>
        <taxon>Pezizomycotina</taxon>
        <taxon>Dothideomycetes</taxon>
        <taxon>Dothideomycetidae</taxon>
        <taxon>Capnodiales</taxon>
        <taxon>Capnodiaceae</taxon>
        <taxon>Polychaeton</taxon>
    </lineage>
</organism>
<protein>
    <submittedName>
        <fullName evidence="2">SPO22-domain-containing protein</fullName>
    </submittedName>
</protein>
<dbReference type="OrthoDB" id="65716at2759"/>
<dbReference type="Pfam" id="PF08631">
    <property type="entry name" value="SPO22"/>
    <property type="match status" value="1"/>
</dbReference>
<dbReference type="GO" id="GO:0051321">
    <property type="term" value="P:meiotic cell cycle"/>
    <property type="evidence" value="ECO:0007669"/>
    <property type="project" value="UniProtKB-KW"/>
</dbReference>
<name>A0A9P4Q765_9PEZI</name>
<proteinExistence type="predicted"/>
<comment type="caution">
    <text evidence="2">The sequence shown here is derived from an EMBL/GenBank/DDBJ whole genome shotgun (WGS) entry which is preliminary data.</text>
</comment>
<evidence type="ECO:0000256" key="1">
    <source>
        <dbReference type="ARBA" id="ARBA00023254"/>
    </source>
</evidence>
<dbReference type="AlphaFoldDB" id="A0A9P4Q765"/>
<keyword evidence="1" id="KW-0469">Meiosis</keyword>
<sequence length="922" mass="103535">MVGFASKTAKLLQNRVEVQSSLTEDVATQLAMFPLAKQVASSGRRQQLDQLGIDIWNAAANLVRYDQSDVPTAERDRHTCDTMHDLSSTLKVFAYFLIDAAYQCSPKPVEPLQRVLRVLRIALKAVSACLGRNKLALSLKVLGDSANYIAVIEAVVHPEPCNQAAEDVHQDFLKIGRQLVLDYHLSRILHSWKADDIGLADFFARKIAYHEFSGIPCLTKQAVELYTSIARHLANELHYSDAVGWLTRAEDIIVEDSIPVNENLDSYLDVVDAQVDCTLEVQSSQCRAKALELLKRIEDKACGKGAFPIQLTRFRITAKTASHNASELLSDLLRMIREAFESDSCCKTILQAANFLKQRNSLSACKALQQFLNSFLIKRSSVDVEFQAKGVWLERTLITLTVFAFSPRNHREHHFLDLIEQCYDDVERSASCELSYKAAHAVQTLIWKSLDTADWETNEKACKLLSHPIFSNASTNNNARIARKAMTVALESDELEIAHQAYRRMPEAHRDDLSSRYLAFKLGLRSQDFDFARDCLEIVAMQSSQHPDFLYACIIEAHKSGYQEIAILALSALVDLSPTGIHLPALLRCTAQMLLAQSPAIHELTDNTLDTVIGVFENAAARIDEMRHVSGDLWPLEVQWWVKTTYHLSLQSCASAHPQVLIRLLQSCVRFIDSIPAESDVSQARETQKRRVFCIFFSTSAHIMLGRVSPNLQSSAEHFLQAQQQLRAFASYLNQEGSINTDDDVSKWTFELLKFDLECAIRLEQWDRLDEILKRCVNHGEGDRWDVLADLVILLQHKKPPHVGSASSANIPKLLQKAINSTWSQDRNVPKVARWIRIAFSICSDDNSGDVNGELGIDLVKQAAAIARRGREEESGDMIVYPEAELLWLAAVAFNRAVDCLDGVAGYKEARRWADAALELAY</sequence>